<keyword evidence="4" id="KW-0464">Manganese</keyword>
<feature type="binding site" evidence="4">
    <location>
        <position position="159"/>
    </location>
    <ligand>
        <name>Mn(2+)</name>
        <dbReference type="ChEBI" id="CHEBI:29035"/>
        <label>2</label>
    </ligand>
</feature>
<comment type="caution">
    <text evidence="6">The sequence shown here is derived from an EMBL/GenBank/DDBJ whole genome shotgun (WGS) entry which is preliminary data.</text>
</comment>
<dbReference type="Pfam" id="PF01546">
    <property type="entry name" value="Peptidase_M20"/>
    <property type="match status" value="1"/>
</dbReference>
<dbReference type="NCBIfam" id="TIGR01891">
    <property type="entry name" value="amidohydrolases"/>
    <property type="match status" value="1"/>
</dbReference>
<dbReference type="Pfam" id="PF07687">
    <property type="entry name" value="M20_dimer"/>
    <property type="match status" value="1"/>
</dbReference>
<gene>
    <name evidence="6" type="ORF">FGG08_005303</name>
</gene>
<evidence type="ECO:0000256" key="2">
    <source>
        <dbReference type="ARBA" id="ARBA00006247"/>
    </source>
</evidence>
<dbReference type="Proteomes" id="UP000698800">
    <property type="component" value="Unassembled WGS sequence"/>
</dbReference>
<dbReference type="FunFam" id="3.30.70.360:FF:000001">
    <property type="entry name" value="N-acetyldiaminopimelate deacetylase"/>
    <property type="match status" value="1"/>
</dbReference>
<dbReference type="Gene3D" id="3.40.630.10">
    <property type="entry name" value="Zn peptidases"/>
    <property type="match status" value="1"/>
</dbReference>
<dbReference type="SUPFAM" id="SSF53187">
    <property type="entry name" value="Zn-dependent exopeptidases"/>
    <property type="match status" value="1"/>
</dbReference>
<dbReference type="SUPFAM" id="SSF55031">
    <property type="entry name" value="Bacterial exopeptidase dimerisation domain"/>
    <property type="match status" value="1"/>
</dbReference>
<dbReference type="PANTHER" id="PTHR11014">
    <property type="entry name" value="PEPTIDASE M20 FAMILY MEMBER"/>
    <property type="match status" value="1"/>
</dbReference>
<dbReference type="Gene3D" id="3.30.70.360">
    <property type="match status" value="1"/>
</dbReference>
<dbReference type="GO" id="GO:0046872">
    <property type="term" value="F:metal ion binding"/>
    <property type="evidence" value="ECO:0007669"/>
    <property type="project" value="UniProtKB-KW"/>
</dbReference>
<keyword evidence="3" id="KW-0378">Hydrolase</keyword>
<feature type="binding site" evidence="4">
    <location>
        <position position="125"/>
    </location>
    <ligand>
        <name>Mn(2+)</name>
        <dbReference type="ChEBI" id="CHEBI:29035"/>
        <label>2</label>
    </ligand>
</feature>
<comment type="similarity">
    <text evidence="1">Belongs to the peptidase M20 family.</text>
</comment>
<dbReference type="GO" id="GO:0016787">
    <property type="term" value="F:hydrolase activity"/>
    <property type="evidence" value="ECO:0007669"/>
    <property type="project" value="UniProtKB-KW"/>
</dbReference>
<keyword evidence="4" id="KW-0479">Metal-binding</keyword>
<keyword evidence="7" id="KW-1185">Reference proteome</keyword>
<evidence type="ECO:0000313" key="6">
    <source>
        <dbReference type="EMBL" id="KAH0538091.1"/>
    </source>
</evidence>
<feature type="domain" description="Peptidase M20 dimerisation" evidence="5">
    <location>
        <begin position="212"/>
        <end position="307"/>
    </location>
</feature>
<protein>
    <recommendedName>
        <fullName evidence="5">Peptidase M20 dimerisation domain-containing protein</fullName>
    </recommendedName>
</protein>
<name>A0A9P8HYQ5_9PEZI</name>
<evidence type="ECO:0000256" key="3">
    <source>
        <dbReference type="ARBA" id="ARBA00022801"/>
    </source>
</evidence>
<evidence type="ECO:0000259" key="5">
    <source>
        <dbReference type="Pfam" id="PF07687"/>
    </source>
</evidence>
<evidence type="ECO:0000313" key="7">
    <source>
        <dbReference type="Proteomes" id="UP000698800"/>
    </source>
</evidence>
<feature type="binding site" evidence="4">
    <location>
        <position position="123"/>
    </location>
    <ligand>
        <name>Mn(2+)</name>
        <dbReference type="ChEBI" id="CHEBI:29035"/>
        <label>2</label>
    </ligand>
</feature>
<accession>A0A9P8HYQ5</accession>
<comment type="cofactor">
    <cofactor evidence="4">
        <name>Mn(2+)</name>
        <dbReference type="ChEBI" id="CHEBI:29035"/>
    </cofactor>
    <text evidence="4">The Mn(2+) ion enhances activity.</text>
</comment>
<dbReference type="PIRSF" id="PIRSF005962">
    <property type="entry name" value="Pept_M20D_amidohydro"/>
    <property type="match status" value="1"/>
</dbReference>
<dbReference type="EMBL" id="JAGHQL010000123">
    <property type="protein sequence ID" value="KAH0538091.1"/>
    <property type="molecule type" value="Genomic_DNA"/>
</dbReference>
<dbReference type="AlphaFoldDB" id="A0A9P8HYQ5"/>
<dbReference type="InterPro" id="IPR036264">
    <property type="entry name" value="Bact_exopeptidase_dim_dom"/>
</dbReference>
<evidence type="ECO:0000256" key="4">
    <source>
        <dbReference type="PIRSR" id="PIRSR005962-1"/>
    </source>
</evidence>
<sequence length="434" mass="46969">MTEPAAPSGKPEISKLIAQYRPDMSPYEDLYRKLHANPELSLQEGTTAAEVASRLRSLGLEVRMSIGGHGVVGIFRNGIGKTVLLRAELDALPVQEQTGLEFASTKRMVDVADNVEKPVMHACGHDLHMSSLLAASKLLYSCRDFWAGTLLILFQPNEEHGAGAQAMVDDGLYDEGRHAIPKPDVVLGGHVISMRSGRVGTRKGPFNSAANSYKAVLYGRGGHGSRPHMTIDPVVLACSTVLKLQTIVSRESDPQEPVVVTVGALHAGEAENVISEEATLWINTRAFSIRSRDRTKAAIDRIINAECQAAGSPKPPLIEATGFFPLLYNDEATTEVVSQAFEAHFGKSFDPNSPASMGSEDFANLADPVSAPGCFWNYGGIDPQLWDDAKERGKLEEIPGIFTDNFLTCAGVTKADFPMQAITIRSSHLFFSHL</sequence>
<comment type="similarity">
    <text evidence="2">Belongs to the peptidase M20A family.</text>
</comment>
<dbReference type="PANTHER" id="PTHR11014:SF63">
    <property type="entry name" value="METALLOPEPTIDASE, PUTATIVE (AFU_ORTHOLOGUE AFUA_6G09600)-RELATED"/>
    <property type="match status" value="1"/>
</dbReference>
<evidence type="ECO:0000256" key="1">
    <source>
        <dbReference type="ARBA" id="ARBA00006153"/>
    </source>
</evidence>
<feature type="binding site" evidence="4">
    <location>
        <position position="190"/>
    </location>
    <ligand>
        <name>Mn(2+)</name>
        <dbReference type="ChEBI" id="CHEBI:29035"/>
        <label>2</label>
    </ligand>
</feature>
<dbReference type="OrthoDB" id="6119954at2759"/>
<dbReference type="InterPro" id="IPR002933">
    <property type="entry name" value="Peptidase_M20"/>
</dbReference>
<organism evidence="6 7">
    <name type="scientific">Glutinoglossum americanum</name>
    <dbReference type="NCBI Taxonomy" id="1670608"/>
    <lineage>
        <taxon>Eukaryota</taxon>
        <taxon>Fungi</taxon>
        <taxon>Dikarya</taxon>
        <taxon>Ascomycota</taxon>
        <taxon>Pezizomycotina</taxon>
        <taxon>Geoglossomycetes</taxon>
        <taxon>Geoglossales</taxon>
        <taxon>Geoglossaceae</taxon>
        <taxon>Glutinoglossum</taxon>
    </lineage>
</organism>
<proteinExistence type="inferred from homology"/>
<dbReference type="InterPro" id="IPR017439">
    <property type="entry name" value="Amidohydrolase"/>
</dbReference>
<dbReference type="InterPro" id="IPR011650">
    <property type="entry name" value="Peptidase_M20_dimer"/>
</dbReference>
<reference evidence="6" key="1">
    <citation type="submission" date="2021-03" db="EMBL/GenBank/DDBJ databases">
        <title>Comparative genomics and phylogenomic investigation of the class Geoglossomycetes provide insights into ecological specialization and systematics.</title>
        <authorList>
            <person name="Melie T."/>
            <person name="Pirro S."/>
            <person name="Miller A.N."/>
            <person name="Quandt A."/>
        </authorList>
    </citation>
    <scope>NUCLEOTIDE SEQUENCE</scope>
    <source>
        <strain evidence="6">GBOQ0MN5Z8</strain>
    </source>
</reference>